<evidence type="ECO:0000313" key="1">
    <source>
        <dbReference type="EMBL" id="ELU39215.1"/>
    </source>
</evidence>
<evidence type="ECO:0000313" key="2">
    <source>
        <dbReference type="Proteomes" id="UP000011668"/>
    </source>
</evidence>
<comment type="caution">
    <text evidence="1">The sequence shown here is derived from an EMBL/GenBank/DDBJ whole genome shotgun (WGS) entry which is preliminary data.</text>
</comment>
<proteinExistence type="predicted"/>
<dbReference type="SUPFAM" id="SSF49870">
    <property type="entry name" value="Osmotin, thaumatin-like protein"/>
    <property type="match status" value="1"/>
</dbReference>
<reference evidence="1 2" key="1">
    <citation type="journal article" date="2013" name="Nat. Commun.">
        <title>The evolution and pathogenic mechanisms of the rice sheath blight pathogen.</title>
        <authorList>
            <person name="Zheng A."/>
            <person name="Lin R."/>
            <person name="Xu L."/>
            <person name="Qin P."/>
            <person name="Tang C."/>
            <person name="Ai P."/>
            <person name="Zhang D."/>
            <person name="Liu Y."/>
            <person name="Sun Z."/>
            <person name="Feng H."/>
            <person name="Wang Y."/>
            <person name="Chen Y."/>
            <person name="Liang X."/>
            <person name="Fu R."/>
            <person name="Li Q."/>
            <person name="Zhang J."/>
            <person name="Yu X."/>
            <person name="Xie Z."/>
            <person name="Ding L."/>
            <person name="Guan P."/>
            <person name="Tang J."/>
            <person name="Liang Y."/>
            <person name="Wang S."/>
            <person name="Deng Q."/>
            <person name="Li S."/>
            <person name="Zhu J."/>
            <person name="Wang L."/>
            <person name="Liu H."/>
            <person name="Li P."/>
        </authorList>
    </citation>
    <scope>NUCLEOTIDE SEQUENCE [LARGE SCALE GENOMIC DNA]</scope>
    <source>
        <strain evidence="2">AG-1 IA</strain>
    </source>
</reference>
<sequence length="93" mass="10114">MDFERCQWARLLLVSLVNSYNLPMRISNNVGCKVAECAANLGLDCPLLSRDHLIALGSPLGKKYPLTPYHSPLASIGSALTTNPASYKQSLHS</sequence>
<dbReference type="Proteomes" id="UP000011668">
    <property type="component" value="Unassembled WGS sequence"/>
</dbReference>
<dbReference type="InterPro" id="IPR037176">
    <property type="entry name" value="Osmotin/thaumatin-like_sf"/>
</dbReference>
<organism evidence="1 2">
    <name type="scientific">Thanatephorus cucumeris (strain AG1-IA)</name>
    <name type="common">Rice sheath blight fungus</name>
    <name type="synonym">Rhizoctonia solani</name>
    <dbReference type="NCBI Taxonomy" id="983506"/>
    <lineage>
        <taxon>Eukaryota</taxon>
        <taxon>Fungi</taxon>
        <taxon>Dikarya</taxon>
        <taxon>Basidiomycota</taxon>
        <taxon>Agaricomycotina</taxon>
        <taxon>Agaricomycetes</taxon>
        <taxon>Cantharellales</taxon>
        <taxon>Ceratobasidiaceae</taxon>
        <taxon>Rhizoctonia</taxon>
        <taxon>Rhizoctonia solani AG-1</taxon>
    </lineage>
</organism>
<dbReference type="Gene3D" id="2.60.110.10">
    <property type="entry name" value="Thaumatin"/>
    <property type="match status" value="1"/>
</dbReference>
<keyword evidence="2" id="KW-1185">Reference proteome</keyword>
<protein>
    <submittedName>
        <fullName evidence="1">Thaumatin domain-containing protein</fullName>
    </submittedName>
</protein>
<name>L8WMN6_THACA</name>
<accession>L8WMN6</accession>
<dbReference type="EMBL" id="AFRT01001875">
    <property type="protein sequence ID" value="ELU39215.1"/>
    <property type="molecule type" value="Genomic_DNA"/>
</dbReference>
<dbReference type="HOGENOM" id="CLU_2401180_0_0_1"/>
<dbReference type="AlphaFoldDB" id="L8WMN6"/>
<gene>
    <name evidence="1" type="ORF">AG1IA_06759</name>
</gene>